<organism evidence="1 2">
    <name type="scientific">Escherichia coli</name>
    <dbReference type="NCBI Taxonomy" id="562"/>
    <lineage>
        <taxon>Bacteria</taxon>
        <taxon>Pseudomonadati</taxon>
        <taxon>Pseudomonadota</taxon>
        <taxon>Gammaproteobacteria</taxon>
        <taxon>Enterobacterales</taxon>
        <taxon>Enterobacteriaceae</taxon>
        <taxon>Escherichia</taxon>
    </lineage>
</organism>
<evidence type="ECO:0000313" key="1">
    <source>
        <dbReference type="EMBL" id="STF46328.1"/>
    </source>
</evidence>
<gene>
    <name evidence="1" type="ORF">NCTC7928_07130</name>
</gene>
<accession>A0A376LPW7</accession>
<name>A0A376LPW7_ECOLX</name>
<dbReference type="EMBL" id="UGAB01000002">
    <property type="protein sequence ID" value="STF46328.1"/>
    <property type="molecule type" value="Genomic_DNA"/>
</dbReference>
<proteinExistence type="predicted"/>
<dbReference type="AlphaFoldDB" id="A0A376LPW7"/>
<evidence type="ECO:0000313" key="2">
    <source>
        <dbReference type="Proteomes" id="UP000254877"/>
    </source>
</evidence>
<protein>
    <submittedName>
        <fullName evidence="1">Uncharacterized protein</fullName>
    </submittedName>
</protein>
<dbReference type="Proteomes" id="UP000254877">
    <property type="component" value="Unassembled WGS sequence"/>
</dbReference>
<reference evidence="1 2" key="1">
    <citation type="submission" date="2018-06" db="EMBL/GenBank/DDBJ databases">
        <authorList>
            <consortium name="Pathogen Informatics"/>
            <person name="Doyle S."/>
        </authorList>
    </citation>
    <scope>NUCLEOTIDE SEQUENCE [LARGE SCALE GENOMIC DNA]</scope>
    <source>
        <strain evidence="1 2">NCTC7928</strain>
    </source>
</reference>
<sequence>MSKSKAIGVISHRTNPECYPSFEVTTCRTEYNFGTYYLLGVRADTGGTYSVMAAGWKFDKYANLSNKDDDGMNKESEIIDELIEDERHDCETQPEKTEWAAGDKPPVNVWLDCVGLTSGTVLDVVKFKYVGDKWAICESKEDCGGERPLSWKTCSFKLYIDPRNQALGRIAKSLAIVVIGKDAAKEIDFYHENEWSHDYRNMACEIIDGNIPFTEYKGE</sequence>